<feature type="compositionally biased region" description="Low complexity" evidence="3">
    <location>
        <begin position="253"/>
        <end position="265"/>
    </location>
</feature>
<keyword evidence="6" id="KW-1185">Reference proteome</keyword>
<feature type="compositionally biased region" description="Low complexity" evidence="3">
    <location>
        <begin position="287"/>
        <end position="305"/>
    </location>
</feature>
<organism evidence="5 6">
    <name type="scientific">Coccomyxa viridis</name>
    <dbReference type="NCBI Taxonomy" id="1274662"/>
    <lineage>
        <taxon>Eukaryota</taxon>
        <taxon>Viridiplantae</taxon>
        <taxon>Chlorophyta</taxon>
        <taxon>core chlorophytes</taxon>
        <taxon>Trebouxiophyceae</taxon>
        <taxon>Trebouxiophyceae incertae sedis</taxon>
        <taxon>Coccomyxaceae</taxon>
        <taxon>Coccomyxa</taxon>
    </lineage>
</organism>
<dbReference type="Pfam" id="PF09745">
    <property type="entry name" value="NSRP1_N"/>
    <property type="match status" value="1"/>
</dbReference>
<feature type="region of interest" description="Disordered" evidence="3">
    <location>
        <begin position="200"/>
        <end position="345"/>
    </location>
</feature>
<dbReference type="PANTHER" id="PTHR30060:SF0">
    <property type="entry name" value="COILED-COIL PROTEIN (DUF2040)-RELATED"/>
    <property type="match status" value="1"/>
</dbReference>
<keyword evidence="2" id="KW-0175">Coiled coil</keyword>
<reference evidence="5 6" key="1">
    <citation type="submission" date="2023-10" db="EMBL/GenBank/DDBJ databases">
        <authorList>
            <person name="Maclean D."/>
            <person name="Macfadyen A."/>
        </authorList>
    </citation>
    <scope>NUCLEOTIDE SEQUENCE [LARGE SCALE GENOMIC DNA]</scope>
</reference>
<protein>
    <recommendedName>
        <fullName evidence="4">Nuclear speckle splicing regulatory protein 1 N-terminal domain-containing protein</fullName>
    </recommendedName>
</protein>
<feature type="compositionally biased region" description="Basic and acidic residues" evidence="3">
    <location>
        <begin position="230"/>
        <end position="252"/>
    </location>
</feature>
<dbReference type="Proteomes" id="UP001314263">
    <property type="component" value="Unassembled WGS sequence"/>
</dbReference>
<evidence type="ECO:0000256" key="1">
    <source>
        <dbReference type="ARBA" id="ARBA00010126"/>
    </source>
</evidence>
<name>A0AAV1IIZ5_9CHLO</name>
<accession>A0AAV1IIZ5</accession>
<feature type="region of interest" description="Disordered" evidence="3">
    <location>
        <begin position="1"/>
        <end position="55"/>
    </location>
</feature>
<gene>
    <name evidence="5" type="ORF">CVIRNUC_009835</name>
</gene>
<dbReference type="GO" id="GO:0000381">
    <property type="term" value="P:regulation of alternative mRNA splicing, via spliceosome"/>
    <property type="evidence" value="ECO:0007669"/>
    <property type="project" value="InterPro"/>
</dbReference>
<feature type="domain" description="Nuclear speckle splicing regulatory protein 1 N-terminal" evidence="4">
    <location>
        <begin position="66"/>
        <end position="179"/>
    </location>
</feature>
<evidence type="ECO:0000313" key="5">
    <source>
        <dbReference type="EMBL" id="CAK0786621.1"/>
    </source>
</evidence>
<evidence type="ECO:0000256" key="3">
    <source>
        <dbReference type="SAM" id="MobiDB-lite"/>
    </source>
</evidence>
<comment type="similarity">
    <text evidence="1">Belongs to the NSRP1 family.</text>
</comment>
<dbReference type="PANTHER" id="PTHR30060">
    <property type="entry name" value="INNER MEMBRANE PROTEIN"/>
    <property type="match status" value="1"/>
</dbReference>
<dbReference type="InterPro" id="IPR018612">
    <property type="entry name" value="NSRP1_N"/>
</dbReference>
<comment type="caution">
    <text evidence="5">The sequence shown here is derived from an EMBL/GenBank/DDBJ whole genome shotgun (WGS) entry which is preliminary data.</text>
</comment>
<evidence type="ECO:0000313" key="6">
    <source>
        <dbReference type="Proteomes" id="UP001314263"/>
    </source>
</evidence>
<dbReference type="EMBL" id="CAUYUE010000015">
    <property type="protein sequence ID" value="CAK0786621.1"/>
    <property type="molecule type" value="Genomic_DNA"/>
</dbReference>
<evidence type="ECO:0000256" key="2">
    <source>
        <dbReference type="ARBA" id="ARBA00023054"/>
    </source>
</evidence>
<sequence length="345" mass="37682">MHMQIGTKGIKYGLQLPKQKVQPAQQPKKLSAFGGDDGSDDEAAPSIGNQIARQAAKKQNDKKVAQLHAAALAEDASVFAYDEVYDSLKESEKPKREEKKERKSKYIEGLLDKAKERNKEQDIIYERGLLKERQAEDHLFGDKDKFVTAAYKKKLEEDQMWLAEEKIREARDAKHDVIKAGHMGNFYRNIMSNNTAFGTAAPPKRLVGADAPSSAGKKEGSSVPVDPEWEAARRAREAYEAAKELAASDEKSPAPTAAAASNASSERPFQEASQPAAERQPDKRTDSAAAPQASAVPVGAAAEAEGNAKEETEMPADIKEPVLSKEEKAAAAKERFLARKRKAPA</sequence>
<feature type="compositionally biased region" description="Basic and acidic residues" evidence="3">
    <location>
        <begin position="306"/>
        <end position="337"/>
    </location>
</feature>
<feature type="compositionally biased region" description="Low complexity" evidence="3">
    <location>
        <begin position="14"/>
        <end position="30"/>
    </location>
</feature>
<dbReference type="AlphaFoldDB" id="A0AAV1IIZ5"/>
<proteinExistence type="inferred from homology"/>
<evidence type="ECO:0000259" key="4">
    <source>
        <dbReference type="Pfam" id="PF09745"/>
    </source>
</evidence>